<dbReference type="Gene3D" id="2.60.120.600">
    <property type="entry name" value="Domain of unknown function DUF1214, C-terminal domain"/>
    <property type="match status" value="1"/>
</dbReference>
<feature type="chain" id="PRO_5046725682" description="Carboxylesterase" evidence="1">
    <location>
        <begin position="27"/>
        <end position="350"/>
    </location>
</feature>
<feature type="signal peptide" evidence="1">
    <location>
        <begin position="1"/>
        <end position="26"/>
    </location>
</feature>
<sequence length="350" mass="38974">MLDMKNLPLLALAVYALAVTNSPANAAYDKIEPVTIDNFVRAESDLYFGHSVADGGFGAWNHIRELLPIDHQAVIRGNRDTLYSTRVFDLDAGPVTITLPDAGSRFMSLQVITEDQYTWTEYGPGEHVLDKSRIGTRYAMAGVRTLVDPTDPKDLERVHALQDALTVSQPGGPGKFEVPNWDKESQKRIREALLVLAATVSDTRRAFGTKEEVDPVHYLVGAASAWGANPARDAIYLNVVPPRNDGNTNYVLKVKDVPVDGFWSVSLYNRDGYYQKNPYDAYTLNNLTASRDGDGAVTIRFGGCDGKTSNCLPIMDGWNYMVRLYRPKPEILDGRWNFPEAIRLRDCARQ</sequence>
<feature type="domain" description="DUF1254" evidence="3">
    <location>
        <begin position="61"/>
        <end position="112"/>
    </location>
</feature>
<keyword evidence="5" id="KW-1185">Reference proteome</keyword>
<dbReference type="InterPro" id="IPR037050">
    <property type="entry name" value="DUF1254_sf"/>
</dbReference>
<dbReference type="InterPro" id="IPR037049">
    <property type="entry name" value="DUF1214_C_sf"/>
</dbReference>
<name>A0ABN0HK85_RHILU</name>
<evidence type="ECO:0000259" key="2">
    <source>
        <dbReference type="Pfam" id="PF06742"/>
    </source>
</evidence>
<accession>A0ABN0HK85</accession>
<reference evidence="4 5" key="1">
    <citation type="journal article" date="2013" name="Genome Announc.">
        <title>Genome Sequence of Rhizobium lupini HPC(L) Isolated from Saline Desert Soil, Kutch (Gujarat).</title>
        <authorList>
            <person name="Agarwal L."/>
            <person name="Purohit H.J."/>
        </authorList>
    </citation>
    <scope>NUCLEOTIDE SEQUENCE [LARGE SCALE GENOMIC DNA]</scope>
    <source>
        <strain evidence="5">HPC(L)</strain>
    </source>
</reference>
<feature type="domain" description="DUF1214" evidence="2">
    <location>
        <begin position="245"/>
        <end position="328"/>
    </location>
</feature>
<dbReference type="InterPro" id="IPR010621">
    <property type="entry name" value="DUF1214"/>
</dbReference>
<dbReference type="Pfam" id="PF06863">
    <property type="entry name" value="DUF1254"/>
    <property type="match status" value="1"/>
</dbReference>
<dbReference type="Proteomes" id="UP000017668">
    <property type="component" value="Unassembled WGS sequence"/>
</dbReference>
<evidence type="ECO:0008006" key="6">
    <source>
        <dbReference type="Google" id="ProtNLM"/>
    </source>
</evidence>
<dbReference type="Gene3D" id="2.60.40.1610">
    <property type="entry name" value="Domain of unknown function DUF1254"/>
    <property type="match status" value="1"/>
</dbReference>
<evidence type="ECO:0000259" key="3">
    <source>
        <dbReference type="Pfam" id="PF06863"/>
    </source>
</evidence>
<evidence type="ECO:0000313" key="4">
    <source>
        <dbReference type="EMBL" id="EKJ95062.1"/>
    </source>
</evidence>
<evidence type="ECO:0000313" key="5">
    <source>
        <dbReference type="Proteomes" id="UP000017668"/>
    </source>
</evidence>
<keyword evidence="1" id="KW-0732">Signal</keyword>
<dbReference type="Pfam" id="PF06742">
    <property type="entry name" value="DUF1214"/>
    <property type="match status" value="1"/>
</dbReference>
<dbReference type="EMBL" id="AMQQ01000021">
    <property type="protein sequence ID" value="EKJ95062.1"/>
    <property type="molecule type" value="Genomic_DNA"/>
</dbReference>
<protein>
    <recommendedName>
        <fullName evidence="6">Carboxylesterase</fullName>
    </recommendedName>
</protein>
<dbReference type="InterPro" id="IPR010679">
    <property type="entry name" value="DUF1254"/>
</dbReference>
<dbReference type="SUPFAM" id="SSF160935">
    <property type="entry name" value="VPA0735-like"/>
    <property type="match status" value="1"/>
</dbReference>
<proteinExistence type="predicted"/>
<evidence type="ECO:0000256" key="1">
    <source>
        <dbReference type="SAM" id="SignalP"/>
    </source>
</evidence>
<dbReference type="PANTHER" id="PTHR36509">
    <property type="entry name" value="BLL3101 PROTEIN"/>
    <property type="match status" value="1"/>
</dbReference>
<gene>
    <name evidence="4" type="ORF">C241_14908</name>
</gene>
<comment type="caution">
    <text evidence="4">The sequence shown here is derived from an EMBL/GenBank/DDBJ whole genome shotgun (WGS) entry which is preliminary data.</text>
</comment>
<organism evidence="4 5">
    <name type="scientific">Bradyrhizobium lupini HPC(L)</name>
    <dbReference type="NCBI Taxonomy" id="1229491"/>
    <lineage>
        <taxon>Bacteria</taxon>
        <taxon>Pseudomonadati</taxon>
        <taxon>Pseudomonadota</taxon>
        <taxon>Alphaproteobacteria</taxon>
        <taxon>Hyphomicrobiales</taxon>
        <taxon>Nitrobacteraceae</taxon>
        <taxon>Bradyrhizobium</taxon>
    </lineage>
</organism>
<dbReference type="PANTHER" id="PTHR36509:SF2">
    <property type="entry name" value="BLL3101 PROTEIN"/>
    <property type="match status" value="1"/>
</dbReference>